<organism evidence="3 4">
    <name type="scientific">Roseivirga spongicola</name>
    <dbReference type="NCBI Taxonomy" id="333140"/>
    <lineage>
        <taxon>Bacteria</taxon>
        <taxon>Pseudomonadati</taxon>
        <taxon>Bacteroidota</taxon>
        <taxon>Cytophagia</taxon>
        <taxon>Cytophagales</taxon>
        <taxon>Roseivirgaceae</taxon>
        <taxon>Roseivirga</taxon>
    </lineage>
</organism>
<comment type="caution">
    <text evidence="3">The sequence shown here is derived from an EMBL/GenBank/DDBJ whole genome shotgun (WGS) entry which is preliminary data.</text>
</comment>
<sequence length="62" mass="6753">MDRPGIKTNQNSSSVKIFHPMSNENGTKTAVSPSGIITVPFNLSFDVLVMLAVFTVKSFFGF</sequence>
<evidence type="ECO:0000313" key="4">
    <source>
        <dbReference type="Proteomes" id="UP000075606"/>
    </source>
</evidence>
<proteinExistence type="predicted"/>
<evidence type="ECO:0000313" key="3">
    <source>
        <dbReference type="EMBL" id="KYG73311.1"/>
    </source>
</evidence>
<accession>A0A150X3K4</accession>
<gene>
    <name evidence="3" type="ORF">AWW68_11415</name>
</gene>
<keyword evidence="2" id="KW-0812">Transmembrane</keyword>
<keyword evidence="2" id="KW-0472">Membrane</keyword>
<feature type="region of interest" description="Disordered" evidence="1">
    <location>
        <begin position="1"/>
        <end position="21"/>
    </location>
</feature>
<keyword evidence="2" id="KW-1133">Transmembrane helix</keyword>
<protein>
    <submittedName>
        <fullName evidence="3">Uncharacterized protein</fullName>
    </submittedName>
</protein>
<name>A0A150X3K4_9BACT</name>
<dbReference type="AlphaFoldDB" id="A0A150X3K4"/>
<dbReference type="EMBL" id="LRPC01000028">
    <property type="protein sequence ID" value="KYG73311.1"/>
    <property type="molecule type" value="Genomic_DNA"/>
</dbReference>
<evidence type="ECO:0000256" key="2">
    <source>
        <dbReference type="SAM" id="Phobius"/>
    </source>
</evidence>
<evidence type="ECO:0000256" key="1">
    <source>
        <dbReference type="SAM" id="MobiDB-lite"/>
    </source>
</evidence>
<reference evidence="3 4" key="1">
    <citation type="submission" date="2016-01" db="EMBL/GenBank/DDBJ databases">
        <title>Genome sequencing of Roseivirga spongicola UST030701-084.</title>
        <authorList>
            <person name="Selvaratnam C."/>
            <person name="Thevarajoo S."/>
            <person name="Goh K.M."/>
            <person name="Ee R."/>
            <person name="Chan K.-G."/>
            <person name="Chong C.S."/>
        </authorList>
    </citation>
    <scope>NUCLEOTIDE SEQUENCE [LARGE SCALE GENOMIC DNA]</scope>
    <source>
        <strain evidence="3 4">UST030701-084</strain>
    </source>
</reference>
<dbReference type="Proteomes" id="UP000075606">
    <property type="component" value="Unassembled WGS sequence"/>
</dbReference>
<feature type="transmembrane region" description="Helical" evidence="2">
    <location>
        <begin position="41"/>
        <end position="60"/>
    </location>
</feature>
<keyword evidence="4" id="KW-1185">Reference proteome</keyword>